<protein>
    <submittedName>
        <fullName evidence="2">Uncharacterized protein</fullName>
    </submittedName>
</protein>
<name>A0A3E2H0A6_SCYLI</name>
<dbReference type="OrthoDB" id="5126878at2759"/>
<organism evidence="2 3">
    <name type="scientific">Scytalidium lignicola</name>
    <name type="common">Hyphomycete</name>
    <dbReference type="NCBI Taxonomy" id="5539"/>
    <lineage>
        <taxon>Eukaryota</taxon>
        <taxon>Fungi</taxon>
        <taxon>Dikarya</taxon>
        <taxon>Ascomycota</taxon>
        <taxon>Pezizomycotina</taxon>
        <taxon>Leotiomycetes</taxon>
        <taxon>Leotiomycetes incertae sedis</taxon>
        <taxon>Scytalidium</taxon>
    </lineage>
</organism>
<evidence type="ECO:0000313" key="3">
    <source>
        <dbReference type="Proteomes" id="UP000258309"/>
    </source>
</evidence>
<dbReference type="Pfam" id="PF11951">
    <property type="entry name" value="Fungal_trans_2"/>
    <property type="match status" value="1"/>
</dbReference>
<feature type="non-terminal residue" evidence="2">
    <location>
        <position position="1"/>
    </location>
</feature>
<dbReference type="PANTHER" id="PTHR38111">
    <property type="entry name" value="ZN(2)-C6 FUNGAL-TYPE DOMAIN-CONTAINING PROTEIN-RELATED"/>
    <property type="match status" value="1"/>
</dbReference>
<dbReference type="Proteomes" id="UP000258309">
    <property type="component" value="Unassembled WGS sequence"/>
</dbReference>
<accession>A0A3E2H0A6</accession>
<sequence>MATNQPEPKMEFRFVNSTTAKVPQSLAVRALIRKQAMKQASITRRKNGSYGKHNLRQYPVFVQDSTGEDIKVKSQTSHSSGNGTVVRRQLRPKREEDESSNSSQDEKVNWYNKNLLARLSMSESIPAALSRKGYEEMSYLPSRYEHTQCVKDATNCVVARVRQLISPPTHNLEATVLSTYVKALKSLQQALDNPKTRFKPEVLYATEILALYELLDSSGQAAWIRHVAGAARLIELRGPKAYKTEFEKALFIAHAGAIMTESMLNNETCFLEEPEWTAVFKSIIVKDSIVADRSEAAINLLILKSYISRLFLDVTNAVCYPEYSGGPPLEDIVARAEKLKADLRAWRANFDTLCPRPWPSKDITMYDKCVKVVGVYYSLVILSNRLVSAVSGLNRAKMEADVQNLADQSLGLGVEARSVSAQAKLFLAQSGIIAQTVKATAADWMDLSDIVVDEKGVPVTGLIDKKKFEDWCSLLGRKAG</sequence>
<dbReference type="OMA" id="HNLRQYP"/>
<evidence type="ECO:0000313" key="2">
    <source>
        <dbReference type="EMBL" id="RFU26707.1"/>
    </source>
</evidence>
<feature type="region of interest" description="Disordered" evidence="1">
    <location>
        <begin position="72"/>
        <end position="106"/>
    </location>
</feature>
<dbReference type="AlphaFoldDB" id="A0A3E2H0A6"/>
<dbReference type="STRING" id="5539.A0A3E2H0A6"/>
<dbReference type="InterPro" id="IPR021858">
    <property type="entry name" value="Fun_TF"/>
</dbReference>
<dbReference type="EMBL" id="NCSJ02000247">
    <property type="protein sequence ID" value="RFU26707.1"/>
    <property type="molecule type" value="Genomic_DNA"/>
</dbReference>
<reference evidence="2 3" key="1">
    <citation type="submission" date="2018-05" db="EMBL/GenBank/DDBJ databases">
        <title>Draft genome sequence of Scytalidium lignicola DSM 105466, a ubiquitous saprotrophic fungus.</title>
        <authorList>
            <person name="Buettner E."/>
            <person name="Gebauer A.M."/>
            <person name="Hofrichter M."/>
            <person name="Liers C."/>
            <person name="Kellner H."/>
        </authorList>
    </citation>
    <scope>NUCLEOTIDE SEQUENCE [LARGE SCALE GENOMIC DNA]</scope>
    <source>
        <strain evidence="2 3">DSM 105466</strain>
    </source>
</reference>
<gene>
    <name evidence="2" type="ORF">B7463_g9631</name>
</gene>
<dbReference type="PANTHER" id="PTHR38111:SF6">
    <property type="entry name" value="FINGER DOMAIN PROTEIN, PUTATIVE (AFU_ORTHOLOGUE AFUA_8G01940)-RELATED"/>
    <property type="match status" value="1"/>
</dbReference>
<keyword evidence="3" id="KW-1185">Reference proteome</keyword>
<feature type="non-terminal residue" evidence="2">
    <location>
        <position position="480"/>
    </location>
</feature>
<dbReference type="InterPro" id="IPR053178">
    <property type="entry name" value="Osmoadaptation_assoc"/>
</dbReference>
<feature type="compositionally biased region" description="Polar residues" evidence="1">
    <location>
        <begin position="73"/>
        <end position="83"/>
    </location>
</feature>
<evidence type="ECO:0000256" key="1">
    <source>
        <dbReference type="SAM" id="MobiDB-lite"/>
    </source>
</evidence>
<proteinExistence type="predicted"/>
<comment type="caution">
    <text evidence="2">The sequence shown here is derived from an EMBL/GenBank/DDBJ whole genome shotgun (WGS) entry which is preliminary data.</text>
</comment>